<reference evidence="1" key="1">
    <citation type="submission" date="2021-11" db="EMBL/GenBank/DDBJ databases">
        <title>Genome sequence.</title>
        <authorList>
            <person name="Sun Q."/>
        </authorList>
    </citation>
    <scope>NUCLEOTIDE SEQUENCE</scope>
    <source>
        <strain evidence="1">JC740</strain>
    </source>
</reference>
<sequence>MIERVFYLIAIAAFLGGHAYADDADTAIKAGDRIQLEFTGNAARKFSRFGLRPTAKAEARGLSISTIAEVLGLTDDSNVRIEHNTELVVDSKRYRLTLVGTLSPKHILTKTTPAGTLVAAAPGAMATETNADQHTRYLHVDDFAIFSDFKLQRWQLIEQLND</sequence>
<name>A0ABS8NFC9_9BACT</name>
<evidence type="ECO:0000313" key="1">
    <source>
        <dbReference type="EMBL" id="MCC9642243.1"/>
    </source>
</evidence>
<protein>
    <submittedName>
        <fullName evidence="1">Uncharacterized protein</fullName>
    </submittedName>
</protein>
<comment type="caution">
    <text evidence="1">The sequence shown here is derived from an EMBL/GenBank/DDBJ whole genome shotgun (WGS) entry which is preliminary data.</text>
</comment>
<evidence type="ECO:0000313" key="2">
    <source>
        <dbReference type="Proteomes" id="UP001430306"/>
    </source>
</evidence>
<dbReference type="Proteomes" id="UP001430306">
    <property type="component" value="Unassembled WGS sequence"/>
</dbReference>
<organism evidence="1 2">
    <name type="scientific">Rhodopirellula halodulae</name>
    <dbReference type="NCBI Taxonomy" id="2894198"/>
    <lineage>
        <taxon>Bacteria</taxon>
        <taxon>Pseudomonadati</taxon>
        <taxon>Planctomycetota</taxon>
        <taxon>Planctomycetia</taxon>
        <taxon>Pirellulales</taxon>
        <taxon>Pirellulaceae</taxon>
        <taxon>Rhodopirellula</taxon>
    </lineage>
</organism>
<proteinExistence type="predicted"/>
<accession>A0ABS8NFC9</accession>
<dbReference type="EMBL" id="JAJKFW010000019">
    <property type="protein sequence ID" value="MCC9642243.1"/>
    <property type="molecule type" value="Genomic_DNA"/>
</dbReference>
<keyword evidence="2" id="KW-1185">Reference proteome</keyword>
<dbReference type="RefSeq" id="WP_230273031.1">
    <property type="nucleotide sequence ID" value="NZ_JAJKFW010000019.1"/>
</dbReference>
<gene>
    <name evidence="1" type="ORF">LOC71_08150</name>
</gene>